<name>A0ABY8UWV7_9BACI</name>
<feature type="transmembrane region" description="Helical" evidence="1">
    <location>
        <begin position="12"/>
        <end position="32"/>
    </location>
</feature>
<evidence type="ECO:0000256" key="1">
    <source>
        <dbReference type="SAM" id="Phobius"/>
    </source>
</evidence>
<dbReference type="RefSeq" id="WP_231418951.1">
    <property type="nucleotide sequence ID" value="NZ_CP126446.1"/>
</dbReference>
<evidence type="ECO:0000313" key="2">
    <source>
        <dbReference type="EMBL" id="WIF97482.1"/>
    </source>
</evidence>
<dbReference type="Proteomes" id="UP001236652">
    <property type="component" value="Chromosome"/>
</dbReference>
<keyword evidence="3" id="KW-1185">Reference proteome</keyword>
<keyword evidence="1" id="KW-0472">Membrane</keyword>
<protein>
    <submittedName>
        <fullName evidence="2">Uncharacterized protein</fullName>
    </submittedName>
</protein>
<keyword evidence="1" id="KW-1133">Transmembrane helix</keyword>
<sequence>MKVMQWLKRIAGWGILILSFITGLTIVINEGQTIGMKIIQYVFFSALPVSLGFLLAKGRERLKDSWFMYLRVYTFVTLLFPAYMFIIEYGFIDYKAALKTSNDIHFDTNSAQWIISVKILLLSGLAILFSVLYIKGFKSLKGYEIGLFFLLFVLNPFVMFLTKDDYRAIRDEQIVFSQFGNKEIIGWDEVEKAELDPYVSGGIGEGSEESFKWEFSFQTKNGKVYTFDNFYYNERDVKQSFQLQKKIDQEGIQLTIVMLDENEWEQLNSEDRDDSSLRDQFYDLIFYDPVQDEYSI</sequence>
<reference evidence="2 3" key="1">
    <citation type="submission" date="2023-05" db="EMBL/GenBank/DDBJ databases">
        <title>Comparative genomics reveals the evidence of polycyclic aromatic hydrocarbons degradation in moderately halophilic genus Pontibacillus.</title>
        <authorList>
            <person name="Yang H."/>
            <person name="Qian Z."/>
        </authorList>
    </citation>
    <scope>NUCLEOTIDE SEQUENCE [LARGE SCALE GENOMIC DNA]</scope>
    <source>
        <strain evidence="3">HN14</strain>
    </source>
</reference>
<keyword evidence="1" id="KW-0812">Transmembrane</keyword>
<gene>
    <name evidence="2" type="ORF">QNI29_17360</name>
</gene>
<accession>A0ABY8UWV7</accession>
<proteinExistence type="predicted"/>
<feature type="transmembrane region" description="Helical" evidence="1">
    <location>
        <begin position="38"/>
        <end position="56"/>
    </location>
</feature>
<dbReference type="EMBL" id="CP126446">
    <property type="protein sequence ID" value="WIF97482.1"/>
    <property type="molecule type" value="Genomic_DNA"/>
</dbReference>
<feature type="transmembrane region" description="Helical" evidence="1">
    <location>
        <begin position="145"/>
        <end position="162"/>
    </location>
</feature>
<organism evidence="2 3">
    <name type="scientific">Pontibacillus chungwhensis</name>
    <dbReference type="NCBI Taxonomy" id="265426"/>
    <lineage>
        <taxon>Bacteria</taxon>
        <taxon>Bacillati</taxon>
        <taxon>Bacillota</taxon>
        <taxon>Bacilli</taxon>
        <taxon>Bacillales</taxon>
        <taxon>Bacillaceae</taxon>
        <taxon>Pontibacillus</taxon>
    </lineage>
</organism>
<feature type="transmembrane region" description="Helical" evidence="1">
    <location>
        <begin position="112"/>
        <end position="133"/>
    </location>
</feature>
<evidence type="ECO:0000313" key="3">
    <source>
        <dbReference type="Proteomes" id="UP001236652"/>
    </source>
</evidence>
<feature type="transmembrane region" description="Helical" evidence="1">
    <location>
        <begin position="68"/>
        <end position="92"/>
    </location>
</feature>